<protein>
    <submittedName>
        <fullName evidence="2">Uncharacterized protein</fullName>
    </submittedName>
</protein>
<evidence type="ECO:0000256" key="1">
    <source>
        <dbReference type="SAM" id="MobiDB-lite"/>
    </source>
</evidence>
<dbReference type="Proteomes" id="UP001408356">
    <property type="component" value="Unassembled WGS sequence"/>
</dbReference>
<evidence type="ECO:0000313" key="3">
    <source>
        <dbReference type="Proteomes" id="UP001408356"/>
    </source>
</evidence>
<sequence length="83" mass="9389">MALGRQPIPSFAPLKPLKPLITKFHRSREHTMDHDQVSSHIRLSDRGGYIARYDPQLPRAPAPYGITRTLRPVSHDDHDLVAA</sequence>
<reference evidence="2 3" key="1">
    <citation type="journal article" date="2024" name="J. Plant Pathol.">
        <title>Sequence and assembly of the genome of Seiridium unicorne, isolate CBS 538.82, causal agent of cypress canker disease.</title>
        <authorList>
            <person name="Scali E."/>
            <person name="Rocca G.D."/>
            <person name="Danti R."/>
            <person name="Garbelotto M."/>
            <person name="Barberini S."/>
            <person name="Baroncelli R."/>
            <person name="Emiliani G."/>
        </authorList>
    </citation>
    <scope>NUCLEOTIDE SEQUENCE [LARGE SCALE GENOMIC DNA]</scope>
    <source>
        <strain evidence="2 3">BM-138-508</strain>
    </source>
</reference>
<proteinExistence type="predicted"/>
<organism evidence="2 3">
    <name type="scientific">Seiridium unicorne</name>
    <dbReference type="NCBI Taxonomy" id="138068"/>
    <lineage>
        <taxon>Eukaryota</taxon>
        <taxon>Fungi</taxon>
        <taxon>Dikarya</taxon>
        <taxon>Ascomycota</taxon>
        <taxon>Pezizomycotina</taxon>
        <taxon>Sordariomycetes</taxon>
        <taxon>Xylariomycetidae</taxon>
        <taxon>Amphisphaeriales</taxon>
        <taxon>Sporocadaceae</taxon>
        <taxon>Seiridium</taxon>
    </lineage>
</organism>
<dbReference type="EMBL" id="JARVKF010000246">
    <property type="protein sequence ID" value="KAK9420343.1"/>
    <property type="molecule type" value="Genomic_DNA"/>
</dbReference>
<keyword evidence="3" id="KW-1185">Reference proteome</keyword>
<gene>
    <name evidence="2" type="ORF">SUNI508_06612</name>
</gene>
<accession>A0ABR2V0Z7</accession>
<feature type="region of interest" description="Disordered" evidence="1">
    <location>
        <begin position="61"/>
        <end position="83"/>
    </location>
</feature>
<feature type="compositionally biased region" description="Basic and acidic residues" evidence="1">
    <location>
        <begin position="73"/>
        <end position="83"/>
    </location>
</feature>
<evidence type="ECO:0000313" key="2">
    <source>
        <dbReference type="EMBL" id="KAK9420343.1"/>
    </source>
</evidence>
<name>A0ABR2V0Z7_9PEZI</name>
<comment type="caution">
    <text evidence="2">The sequence shown here is derived from an EMBL/GenBank/DDBJ whole genome shotgun (WGS) entry which is preliminary data.</text>
</comment>